<dbReference type="InterPro" id="IPR014718">
    <property type="entry name" value="GH-type_carb-bd"/>
</dbReference>
<dbReference type="InterPro" id="IPR011013">
    <property type="entry name" value="Gal_mutarotase_sf_dom"/>
</dbReference>
<dbReference type="Proteomes" id="UP000004121">
    <property type="component" value="Unassembled WGS sequence"/>
</dbReference>
<dbReference type="SUPFAM" id="SSF74650">
    <property type="entry name" value="Galactose mutarotase-like"/>
    <property type="match status" value="1"/>
</dbReference>
<evidence type="ECO:0000313" key="1">
    <source>
        <dbReference type="EMBL" id="EEJ51480.1"/>
    </source>
</evidence>
<organism evidence="1 2">
    <name type="scientific">Oribacterium sinus F0268</name>
    <dbReference type="NCBI Taxonomy" id="585501"/>
    <lineage>
        <taxon>Bacteria</taxon>
        <taxon>Bacillati</taxon>
        <taxon>Bacillota</taxon>
        <taxon>Clostridia</taxon>
        <taxon>Lachnospirales</taxon>
        <taxon>Lachnospiraceae</taxon>
        <taxon>Oribacterium</taxon>
    </lineage>
</organism>
<dbReference type="eggNOG" id="COG2017">
    <property type="taxonomic scope" value="Bacteria"/>
</dbReference>
<proteinExistence type="predicted"/>
<evidence type="ECO:0000313" key="2">
    <source>
        <dbReference type="Proteomes" id="UP000004121"/>
    </source>
</evidence>
<dbReference type="InterPro" id="IPR008183">
    <property type="entry name" value="Aldose_1/G6P_1-epimerase"/>
</dbReference>
<dbReference type="GO" id="GO:0005975">
    <property type="term" value="P:carbohydrate metabolic process"/>
    <property type="evidence" value="ECO:0007669"/>
    <property type="project" value="InterPro"/>
</dbReference>
<dbReference type="STRING" id="585501.HMPREF6123_1241"/>
<dbReference type="Pfam" id="PF01263">
    <property type="entry name" value="Aldose_epim"/>
    <property type="match status" value="1"/>
</dbReference>
<dbReference type="Gene3D" id="2.70.98.10">
    <property type="match status" value="1"/>
</dbReference>
<gene>
    <name evidence="1" type="ORF">HMPREF6123_1241</name>
</gene>
<dbReference type="EMBL" id="ACKX01000123">
    <property type="protein sequence ID" value="EEJ51480.1"/>
    <property type="molecule type" value="Genomic_DNA"/>
</dbReference>
<dbReference type="GO" id="GO:0016853">
    <property type="term" value="F:isomerase activity"/>
    <property type="evidence" value="ECO:0007669"/>
    <property type="project" value="InterPro"/>
</dbReference>
<reference evidence="1 2" key="1">
    <citation type="submission" date="2009-04" db="EMBL/GenBank/DDBJ databases">
        <authorList>
            <person name="Qin X."/>
            <person name="Bachman B."/>
            <person name="Battles P."/>
            <person name="Bell A."/>
            <person name="Bess C."/>
            <person name="Bickham C."/>
            <person name="Chaboub L."/>
            <person name="Chen D."/>
            <person name="Coyle M."/>
            <person name="Deiros D.R."/>
            <person name="Dinh H."/>
            <person name="Forbes L."/>
            <person name="Fowler G."/>
            <person name="Francisco L."/>
            <person name="Fu Q."/>
            <person name="Gubbala S."/>
            <person name="Hale W."/>
            <person name="Han Y."/>
            <person name="Hemphill L."/>
            <person name="Highlander S.K."/>
            <person name="Hirani K."/>
            <person name="Hogues M."/>
            <person name="Jackson L."/>
            <person name="Jakkamsetti A."/>
            <person name="Javaid M."/>
            <person name="Jiang H."/>
            <person name="Korchina V."/>
            <person name="Kovar C."/>
            <person name="Lara F."/>
            <person name="Lee S."/>
            <person name="Mata R."/>
            <person name="Mathew T."/>
            <person name="Moen C."/>
            <person name="Morales K."/>
            <person name="Munidasa M."/>
            <person name="Nazareth L."/>
            <person name="Ngo R."/>
            <person name="Nguyen L."/>
            <person name="Okwuonu G."/>
            <person name="Ongeri F."/>
            <person name="Patil S."/>
            <person name="Petrosino J."/>
            <person name="Pham C."/>
            <person name="Pham P."/>
            <person name="Pu L.-L."/>
            <person name="Puazo M."/>
            <person name="Raj R."/>
            <person name="Reid J."/>
            <person name="Rouhana J."/>
            <person name="Saada N."/>
            <person name="Shang Y."/>
            <person name="Simmons D."/>
            <person name="Thornton R."/>
            <person name="Warren J."/>
            <person name="Weissenberger G."/>
            <person name="Zhang J."/>
            <person name="Zhang L."/>
            <person name="Zhou C."/>
            <person name="Zhu D."/>
            <person name="Muzny D."/>
            <person name="Worley K."/>
            <person name="Gibbs R."/>
        </authorList>
    </citation>
    <scope>NUCLEOTIDE SEQUENCE [LARGE SCALE GENOMIC DNA]</scope>
    <source>
        <strain evidence="1 2">F0268</strain>
    </source>
</reference>
<dbReference type="InParanoid" id="C2KXM2"/>
<dbReference type="CDD" id="cd09024">
    <property type="entry name" value="Aldose_epim_lacX"/>
    <property type="match status" value="1"/>
</dbReference>
<sequence length="307" mass="35981">MQEQRELFRLKEGKDMIKIESALLQVEINREAELQSVFDKKRNRECLWQGDAKYWKERSPLLFPFIGRLFQKAYYYNGEKYPMDVHGFLRSMQARIVDQEEDSCTLEFRDSAESRKIYPFSFRLQQSYRVKDNRLDVCSRVENLGIEVMYFALGGHPGFYLPFSKKQAISDYAIHFPKQEAMMEKVRFSKDLLTLEERENFALVNGRLPLETVLFRNDAVVLAHSGGELVLGSDDEPVSLRFLYEDYPYIALWQPYGEKTPFLCVEPWTSLPGREGVMEELCSMKDRITLGPDEAKSFCYSIILEDK</sequence>
<dbReference type="GO" id="GO:0030246">
    <property type="term" value="F:carbohydrate binding"/>
    <property type="evidence" value="ECO:0007669"/>
    <property type="project" value="InterPro"/>
</dbReference>
<name>C2KXM2_9FIRM</name>
<keyword evidence="2" id="KW-1185">Reference proteome</keyword>
<dbReference type="AlphaFoldDB" id="C2KXM2"/>
<dbReference type="HOGENOM" id="CLU_057834_1_0_9"/>
<dbReference type="InterPro" id="IPR037481">
    <property type="entry name" value="LacX"/>
</dbReference>
<protein>
    <submittedName>
        <fullName evidence="1">Aldose 1-epimerase</fullName>
    </submittedName>
</protein>
<accession>C2KXM2</accession>
<comment type="caution">
    <text evidence="1">The sequence shown here is derived from an EMBL/GenBank/DDBJ whole genome shotgun (WGS) entry which is preliminary data.</text>
</comment>